<keyword evidence="4 14" id="KW-1003">Cell membrane</keyword>
<feature type="domain" description="Cytochrome oxidase subunit II copper A binding" evidence="16">
    <location>
        <begin position="141"/>
        <end position="253"/>
    </location>
</feature>
<name>A0A084IIS0_SALHC</name>
<proteinExistence type="inferred from homology"/>
<dbReference type="PROSITE" id="PS50999">
    <property type="entry name" value="COX2_TM"/>
    <property type="match status" value="1"/>
</dbReference>
<keyword evidence="19" id="KW-1185">Reference proteome</keyword>
<dbReference type="CDD" id="cd04212">
    <property type="entry name" value="CuRO_UO_II"/>
    <property type="match status" value="1"/>
</dbReference>
<evidence type="ECO:0000256" key="3">
    <source>
        <dbReference type="ARBA" id="ARBA00022448"/>
    </source>
</evidence>
<evidence type="ECO:0000256" key="1">
    <source>
        <dbReference type="ARBA" id="ARBA00004651"/>
    </source>
</evidence>
<dbReference type="GO" id="GO:0016682">
    <property type="term" value="F:oxidoreductase activity, acting on diphenols and related substances as donors, oxygen as acceptor"/>
    <property type="evidence" value="ECO:0007669"/>
    <property type="project" value="InterPro"/>
</dbReference>
<keyword evidence="7" id="KW-0732">Signal</keyword>
<accession>A0A084IIS0</accession>
<dbReference type="GO" id="GO:0005507">
    <property type="term" value="F:copper ion binding"/>
    <property type="evidence" value="ECO:0007669"/>
    <property type="project" value="InterPro"/>
</dbReference>
<feature type="transmembrane region" description="Helical" evidence="15">
    <location>
        <begin position="60"/>
        <end position="83"/>
    </location>
</feature>
<dbReference type="SUPFAM" id="SSF81464">
    <property type="entry name" value="Cytochrome c oxidase subunit II-like, transmembrane region"/>
    <property type="match status" value="1"/>
</dbReference>
<evidence type="ECO:0000256" key="4">
    <source>
        <dbReference type="ARBA" id="ARBA00022475"/>
    </source>
</evidence>
<keyword evidence="10 14" id="KW-0560">Oxidoreductase</keyword>
<evidence type="ECO:0000256" key="7">
    <source>
        <dbReference type="ARBA" id="ARBA00022729"/>
    </source>
</evidence>
<keyword evidence="11 14" id="KW-0472">Membrane</keyword>
<dbReference type="NCBIfam" id="TIGR01433">
    <property type="entry name" value="CyoA"/>
    <property type="match status" value="1"/>
</dbReference>
<dbReference type="AlphaFoldDB" id="A0A084IIS0"/>
<keyword evidence="9 15" id="KW-1133">Transmembrane helix</keyword>
<dbReference type="EMBL" id="APNK01000025">
    <property type="protein sequence ID" value="KEZ76604.1"/>
    <property type="molecule type" value="Genomic_DNA"/>
</dbReference>
<keyword evidence="13" id="KW-0449">Lipoprotein</keyword>
<comment type="similarity">
    <text evidence="2 14">Belongs to the cytochrome c oxidase subunit 2 family.</text>
</comment>
<dbReference type="Gene3D" id="1.10.287.90">
    <property type="match status" value="1"/>
</dbReference>
<dbReference type="InterPro" id="IPR008972">
    <property type="entry name" value="Cupredoxin"/>
</dbReference>
<keyword evidence="5 14" id="KW-0679">Respiratory chain</keyword>
<dbReference type="SUPFAM" id="SSF49503">
    <property type="entry name" value="Cupredoxins"/>
    <property type="match status" value="1"/>
</dbReference>
<dbReference type="InterPro" id="IPR036257">
    <property type="entry name" value="Cyt_c_oxidase_su2_TM_sf"/>
</dbReference>
<organism evidence="18 19">
    <name type="scientific">Salinisphaera hydrothermalis (strain C41B8)</name>
    <dbReference type="NCBI Taxonomy" id="1304275"/>
    <lineage>
        <taxon>Bacteria</taxon>
        <taxon>Pseudomonadati</taxon>
        <taxon>Pseudomonadota</taxon>
        <taxon>Gammaproteobacteria</taxon>
        <taxon>Salinisphaerales</taxon>
        <taxon>Salinisphaeraceae</taxon>
        <taxon>Salinisphaera</taxon>
    </lineage>
</organism>
<dbReference type="GO" id="GO:0005886">
    <property type="term" value="C:plasma membrane"/>
    <property type="evidence" value="ECO:0007669"/>
    <property type="project" value="UniProtKB-SubCell"/>
</dbReference>
<evidence type="ECO:0000256" key="11">
    <source>
        <dbReference type="ARBA" id="ARBA00023136"/>
    </source>
</evidence>
<dbReference type="Proteomes" id="UP000028302">
    <property type="component" value="Unassembled WGS sequence"/>
</dbReference>
<evidence type="ECO:0000256" key="9">
    <source>
        <dbReference type="ARBA" id="ARBA00022989"/>
    </source>
</evidence>
<gene>
    <name evidence="18" type="ORF">C41B8_13900</name>
</gene>
<evidence type="ECO:0000256" key="6">
    <source>
        <dbReference type="ARBA" id="ARBA00022692"/>
    </source>
</evidence>
<dbReference type="InterPro" id="IPR002429">
    <property type="entry name" value="CcO_II-like_C"/>
</dbReference>
<dbReference type="Pfam" id="PF06481">
    <property type="entry name" value="COX_ARM"/>
    <property type="match status" value="1"/>
</dbReference>
<keyword evidence="8 14" id="KW-0249">Electron transport</keyword>
<evidence type="ECO:0000256" key="12">
    <source>
        <dbReference type="ARBA" id="ARBA00023139"/>
    </source>
</evidence>
<dbReference type="PROSITE" id="PS50857">
    <property type="entry name" value="COX2_CUA"/>
    <property type="match status" value="1"/>
</dbReference>
<keyword evidence="12" id="KW-0564">Palmitate</keyword>
<dbReference type="PANTHER" id="PTHR22888:SF18">
    <property type="entry name" value="CYTOCHROME BO(3) UBIQUINOL OXIDASE SUBUNIT 2"/>
    <property type="match status" value="1"/>
</dbReference>
<reference evidence="18 19" key="1">
    <citation type="submission" date="2013-03" db="EMBL/GenBank/DDBJ databases">
        <title>Salinisphaera hydrothermalis C41B8 Genome Sequencing.</title>
        <authorList>
            <person name="Li C."/>
            <person name="Lai Q."/>
            <person name="Shao Z."/>
        </authorList>
    </citation>
    <scope>NUCLEOTIDE SEQUENCE [LARGE SCALE GENOMIC DNA]</scope>
    <source>
        <strain evidence="18 19">C41B8</strain>
    </source>
</reference>
<evidence type="ECO:0000259" key="16">
    <source>
        <dbReference type="PROSITE" id="PS50857"/>
    </source>
</evidence>
<protein>
    <recommendedName>
        <fullName evidence="14">Ubiquinol oxidase subunit 2</fullName>
    </recommendedName>
</protein>
<evidence type="ECO:0000256" key="15">
    <source>
        <dbReference type="SAM" id="Phobius"/>
    </source>
</evidence>
<evidence type="ECO:0000256" key="8">
    <source>
        <dbReference type="ARBA" id="ARBA00022982"/>
    </source>
</evidence>
<feature type="domain" description="Cytochrome oxidase subunit II transmembrane region profile" evidence="17">
    <location>
        <begin position="36"/>
        <end position="135"/>
    </location>
</feature>
<evidence type="ECO:0000313" key="19">
    <source>
        <dbReference type="Proteomes" id="UP000028302"/>
    </source>
</evidence>
<evidence type="ECO:0000256" key="10">
    <source>
        <dbReference type="ARBA" id="ARBA00023002"/>
    </source>
</evidence>
<keyword evidence="6 15" id="KW-0812">Transmembrane</keyword>
<evidence type="ECO:0000256" key="2">
    <source>
        <dbReference type="ARBA" id="ARBA00007866"/>
    </source>
</evidence>
<feature type="transmembrane region" description="Helical" evidence="15">
    <location>
        <begin position="21"/>
        <end position="48"/>
    </location>
</feature>
<evidence type="ECO:0000256" key="5">
    <source>
        <dbReference type="ARBA" id="ARBA00022660"/>
    </source>
</evidence>
<dbReference type="GO" id="GO:0009486">
    <property type="term" value="F:cytochrome bo3 ubiquinol oxidase activity"/>
    <property type="evidence" value="ECO:0007669"/>
    <property type="project" value="InterPro"/>
</dbReference>
<dbReference type="InterPro" id="IPR045187">
    <property type="entry name" value="CcO_II"/>
</dbReference>
<dbReference type="PIRSF" id="PIRSF000292">
    <property type="entry name" value="Ubi_od_II"/>
    <property type="match status" value="1"/>
</dbReference>
<sequence length="319" mass="35290">MLASARSGFDSKAYNAMLGKIFRFSSGAAAAGLLLLVSGCGVSLSTMMPVGPVGETERNITIFTILLLLFVLIPIVGLTLGIAWRYRKSNTDSTYSPDWDHSWLIEFFVWGGPLAILIILSVMTWISTHNLDPYKAIKSDAKPVTIQAVATDWKWLFIYPDEHVASVNEFAFPKNVPLNIKLTSNSVMNAFMIQRMGTQIFAMSGMQTQLHLMSHKTGDFAGGNYQYNGHGFAKNRFVAKAMTKQGYQQWLDKVRAQGKPLDMSQFKQFAKPSVVKHPIYFAPVSSGLFADVIGQFHAPKGPDMKPGMKAELKQTAAHE</sequence>
<dbReference type="STRING" id="1304275.C41B8_13900"/>
<evidence type="ECO:0000256" key="14">
    <source>
        <dbReference type="PIRNR" id="PIRNR000292"/>
    </source>
</evidence>
<dbReference type="eggNOG" id="COG1622">
    <property type="taxonomic scope" value="Bacteria"/>
</dbReference>
<evidence type="ECO:0000256" key="13">
    <source>
        <dbReference type="ARBA" id="ARBA00023288"/>
    </source>
</evidence>
<dbReference type="InterPro" id="IPR011759">
    <property type="entry name" value="Cyt_c_oxidase_su2_TM_dom"/>
</dbReference>
<keyword evidence="3 14" id="KW-0813">Transport</keyword>
<dbReference type="InterPro" id="IPR010514">
    <property type="entry name" value="COX_ARM"/>
</dbReference>
<dbReference type="GO" id="GO:0042773">
    <property type="term" value="P:ATP synthesis coupled electron transport"/>
    <property type="evidence" value="ECO:0007669"/>
    <property type="project" value="TreeGrafter"/>
</dbReference>
<dbReference type="PATRIC" id="fig|1304275.5.peg.2842"/>
<feature type="transmembrane region" description="Helical" evidence="15">
    <location>
        <begin position="103"/>
        <end position="126"/>
    </location>
</feature>
<comment type="caution">
    <text evidence="18">The sequence shown here is derived from an EMBL/GenBank/DDBJ whole genome shotgun (WGS) entry which is preliminary data.</text>
</comment>
<dbReference type="PANTHER" id="PTHR22888">
    <property type="entry name" value="CYTOCHROME C OXIDASE, SUBUNIT II"/>
    <property type="match status" value="1"/>
</dbReference>
<comment type="subcellular location">
    <subcellularLocation>
        <location evidence="1">Cell membrane</location>
        <topology evidence="1">Multi-pass membrane protein</topology>
    </subcellularLocation>
</comment>
<dbReference type="Gene3D" id="2.60.40.420">
    <property type="entry name" value="Cupredoxins - blue copper proteins"/>
    <property type="match status" value="1"/>
</dbReference>
<dbReference type="GO" id="GO:0004129">
    <property type="term" value="F:cytochrome-c oxidase activity"/>
    <property type="evidence" value="ECO:0007669"/>
    <property type="project" value="UniProtKB-UniRule"/>
</dbReference>
<evidence type="ECO:0000313" key="18">
    <source>
        <dbReference type="EMBL" id="KEZ76604.1"/>
    </source>
</evidence>
<evidence type="ECO:0000259" key="17">
    <source>
        <dbReference type="PROSITE" id="PS50999"/>
    </source>
</evidence>
<dbReference type="InterPro" id="IPR034227">
    <property type="entry name" value="CuRO_UO_II"/>
</dbReference>
<dbReference type="InterPro" id="IPR006333">
    <property type="entry name" value="Cyt_o_ubiquinol_oxidase_su2"/>
</dbReference>